<dbReference type="AlphaFoldDB" id="A0A7S3I7A3"/>
<evidence type="ECO:0000313" key="1">
    <source>
        <dbReference type="EMBL" id="CAE0314342.1"/>
    </source>
</evidence>
<gene>
    <name evidence="1" type="ORF">FEHR0123_LOCUS9268</name>
</gene>
<organism evidence="1">
    <name type="scientific">Favella ehrenbergii</name>
    <dbReference type="NCBI Taxonomy" id="182087"/>
    <lineage>
        <taxon>Eukaryota</taxon>
        <taxon>Sar</taxon>
        <taxon>Alveolata</taxon>
        <taxon>Ciliophora</taxon>
        <taxon>Intramacronucleata</taxon>
        <taxon>Spirotrichea</taxon>
        <taxon>Choreotrichia</taxon>
        <taxon>Tintinnida</taxon>
        <taxon>Xystonellidae</taxon>
        <taxon>Favella</taxon>
    </lineage>
</organism>
<proteinExistence type="predicted"/>
<dbReference type="EMBL" id="HBIE01030977">
    <property type="protein sequence ID" value="CAE0314342.1"/>
    <property type="molecule type" value="Transcribed_RNA"/>
</dbReference>
<protein>
    <submittedName>
        <fullName evidence="1">Uncharacterized protein</fullName>
    </submittedName>
</protein>
<sequence>MHNLVVDLPVFGENIGKFVLGLLNLCQNTVQFVCILEIKFELEFTVSAHGHGVHGASLGLLVVEVGISPELHALVAIVAAELVDREKSVTPNPTAVLAVAKGVVVFEHVVASRVALLIFKHMGKAHKLEGREVELLVPVLLVAGLVETIFRLIV</sequence>
<reference evidence="1" key="1">
    <citation type="submission" date="2021-01" db="EMBL/GenBank/DDBJ databases">
        <authorList>
            <person name="Corre E."/>
            <person name="Pelletier E."/>
            <person name="Niang G."/>
            <person name="Scheremetjew M."/>
            <person name="Finn R."/>
            <person name="Kale V."/>
            <person name="Holt S."/>
            <person name="Cochrane G."/>
            <person name="Meng A."/>
            <person name="Brown T."/>
            <person name="Cohen L."/>
        </authorList>
    </citation>
    <scope>NUCLEOTIDE SEQUENCE</scope>
    <source>
        <strain evidence="1">Fehren 1</strain>
    </source>
</reference>
<name>A0A7S3I7A3_9SPIT</name>
<accession>A0A7S3I7A3</accession>